<dbReference type="GO" id="GO:0005524">
    <property type="term" value="F:ATP binding"/>
    <property type="evidence" value="ECO:0007669"/>
    <property type="project" value="UniProtKB-UniRule"/>
</dbReference>
<gene>
    <name evidence="7" type="primary">nrdR</name>
    <name evidence="10" type="ORF">AEAE_0717</name>
</gene>
<comment type="similarity">
    <text evidence="7">Belongs to the NrdR family.</text>
</comment>
<organism evidence="10 11">
    <name type="scientific">Aeriscardovia aeriphila</name>
    <dbReference type="NCBI Taxonomy" id="218139"/>
    <lineage>
        <taxon>Bacteria</taxon>
        <taxon>Bacillati</taxon>
        <taxon>Actinomycetota</taxon>
        <taxon>Actinomycetes</taxon>
        <taxon>Bifidobacteriales</taxon>
        <taxon>Bifidobacteriaceae</taxon>
        <taxon>Aeriscardovia</taxon>
    </lineage>
</organism>
<evidence type="ECO:0000313" key="10">
    <source>
        <dbReference type="EMBL" id="OZG56229.1"/>
    </source>
</evidence>
<dbReference type="NCBIfam" id="TIGR00244">
    <property type="entry name" value="transcriptional regulator NrdR"/>
    <property type="match status" value="1"/>
</dbReference>
<dbReference type="EMBL" id="MWWU01000002">
    <property type="protein sequence ID" value="OZG56229.1"/>
    <property type="molecule type" value="Genomic_DNA"/>
</dbReference>
<reference evidence="10 11" key="1">
    <citation type="journal article" date="2017" name="BMC Genomics">
        <title>Comparative genomic and phylogenomic analyses of the Bifidobacteriaceae family.</title>
        <authorList>
            <person name="Lugli G.A."/>
            <person name="Milani C."/>
            <person name="Turroni F."/>
            <person name="Duranti S."/>
            <person name="Mancabelli L."/>
            <person name="Mangifesta M."/>
            <person name="Ferrario C."/>
            <person name="Modesto M."/>
            <person name="Mattarelli P."/>
            <person name="Jiri K."/>
            <person name="van Sinderen D."/>
            <person name="Ventura M."/>
        </authorList>
    </citation>
    <scope>NUCLEOTIDE SEQUENCE [LARGE SCALE GENOMIC DNA]</scope>
    <source>
        <strain evidence="10 11">LMG 21773</strain>
    </source>
</reference>
<comment type="function">
    <text evidence="7">Negatively regulates transcription of bacterial ribonucleotide reductase nrd genes and operons by binding to NrdR-boxes.</text>
</comment>
<dbReference type="PROSITE" id="PS51161">
    <property type="entry name" value="ATP_CONE"/>
    <property type="match status" value="1"/>
</dbReference>
<dbReference type="AlphaFoldDB" id="A0A261FAR1"/>
<evidence type="ECO:0000256" key="1">
    <source>
        <dbReference type="ARBA" id="ARBA00022491"/>
    </source>
</evidence>
<feature type="region of interest" description="Disordered" evidence="8">
    <location>
        <begin position="174"/>
        <end position="208"/>
    </location>
</feature>
<dbReference type="GO" id="GO:0003677">
    <property type="term" value="F:DNA binding"/>
    <property type="evidence" value="ECO:0007669"/>
    <property type="project" value="UniProtKB-KW"/>
</dbReference>
<keyword evidence="3 7" id="KW-0067">ATP-binding</keyword>
<dbReference type="InterPro" id="IPR055173">
    <property type="entry name" value="NrdR-like_N"/>
</dbReference>
<dbReference type="InterPro" id="IPR003796">
    <property type="entry name" value="RNR_NrdR-like"/>
</dbReference>
<feature type="zinc finger region" evidence="7">
    <location>
        <begin position="26"/>
        <end position="57"/>
    </location>
</feature>
<sequence length="208" mass="23208">MSIFSPSEVSRGLTVPMSCTLEYMHCPFCHNADTKVLDSRADEDGVAIRRRRECMRCHRRFTTMESCELTVVKRDGHTERFDRNKVIVGVGKACQSRPITQDQLKELGRKVEEELRASGQAQIPSAEVGKVILKPLRDLDLVAYMRFASVYRDFKDLSDFEAAIEELRQYEKDKNTTLTAGADTATADASDPAAAGKETGKELGKEAA</sequence>
<accession>A0A261FAR1</accession>
<evidence type="ECO:0000256" key="7">
    <source>
        <dbReference type="HAMAP-Rule" id="MF_00440"/>
    </source>
</evidence>
<keyword evidence="1 7" id="KW-0678">Repressor</keyword>
<dbReference type="Proteomes" id="UP000228976">
    <property type="component" value="Unassembled WGS sequence"/>
</dbReference>
<feature type="domain" description="ATP-cone" evidence="9">
    <location>
        <begin position="69"/>
        <end position="159"/>
    </location>
</feature>
<keyword evidence="11" id="KW-1185">Reference proteome</keyword>
<comment type="caution">
    <text evidence="10">The sequence shown here is derived from an EMBL/GenBank/DDBJ whole genome shotgun (WGS) entry which is preliminary data.</text>
</comment>
<keyword evidence="7" id="KW-0479">Metal-binding</keyword>
<keyword evidence="7" id="KW-0862">Zinc</keyword>
<feature type="compositionally biased region" description="Basic and acidic residues" evidence="8">
    <location>
        <begin position="198"/>
        <end position="208"/>
    </location>
</feature>
<keyword evidence="6 7" id="KW-0804">Transcription</keyword>
<evidence type="ECO:0000256" key="6">
    <source>
        <dbReference type="ARBA" id="ARBA00023163"/>
    </source>
</evidence>
<name>A0A261FAR1_9BIFI</name>
<evidence type="ECO:0000259" key="9">
    <source>
        <dbReference type="PROSITE" id="PS51161"/>
    </source>
</evidence>
<evidence type="ECO:0000256" key="8">
    <source>
        <dbReference type="SAM" id="MobiDB-lite"/>
    </source>
</evidence>
<evidence type="ECO:0000256" key="5">
    <source>
        <dbReference type="ARBA" id="ARBA00023125"/>
    </source>
</evidence>
<keyword evidence="4 7" id="KW-0805">Transcription regulation</keyword>
<dbReference type="Pfam" id="PF22811">
    <property type="entry name" value="Zn_ribbon_NrdR"/>
    <property type="match status" value="1"/>
</dbReference>
<dbReference type="GO" id="GO:0008270">
    <property type="term" value="F:zinc ion binding"/>
    <property type="evidence" value="ECO:0007669"/>
    <property type="project" value="UniProtKB-UniRule"/>
</dbReference>
<dbReference type="PANTHER" id="PTHR30455">
    <property type="entry name" value="TRANSCRIPTIONAL REPRESSOR NRDR"/>
    <property type="match status" value="1"/>
</dbReference>
<evidence type="ECO:0000256" key="3">
    <source>
        <dbReference type="ARBA" id="ARBA00022840"/>
    </source>
</evidence>
<protein>
    <recommendedName>
        <fullName evidence="7">Transcriptional repressor NrdR</fullName>
    </recommendedName>
</protein>
<keyword evidence="5 7" id="KW-0238">DNA-binding</keyword>
<dbReference type="PANTHER" id="PTHR30455:SF2">
    <property type="entry name" value="TRANSCRIPTIONAL REPRESSOR NRDR"/>
    <property type="match status" value="1"/>
</dbReference>
<comment type="cofactor">
    <cofactor evidence="7">
        <name>Zn(2+)</name>
        <dbReference type="ChEBI" id="CHEBI:29105"/>
    </cofactor>
    <text evidence="7">Binds 1 zinc ion.</text>
</comment>
<dbReference type="InterPro" id="IPR005144">
    <property type="entry name" value="ATP-cone_dom"/>
</dbReference>
<evidence type="ECO:0000256" key="4">
    <source>
        <dbReference type="ARBA" id="ARBA00023015"/>
    </source>
</evidence>
<evidence type="ECO:0000313" key="11">
    <source>
        <dbReference type="Proteomes" id="UP000228976"/>
    </source>
</evidence>
<dbReference type="GO" id="GO:0045892">
    <property type="term" value="P:negative regulation of DNA-templated transcription"/>
    <property type="evidence" value="ECO:0007669"/>
    <property type="project" value="UniProtKB-UniRule"/>
</dbReference>
<evidence type="ECO:0000256" key="2">
    <source>
        <dbReference type="ARBA" id="ARBA00022741"/>
    </source>
</evidence>
<dbReference type="Pfam" id="PF03477">
    <property type="entry name" value="ATP-cone"/>
    <property type="match status" value="1"/>
</dbReference>
<keyword evidence="2 7" id="KW-0547">Nucleotide-binding</keyword>
<feature type="compositionally biased region" description="Low complexity" evidence="8">
    <location>
        <begin position="176"/>
        <end position="195"/>
    </location>
</feature>
<proteinExistence type="inferred from homology"/>
<dbReference type="HAMAP" id="MF_00440">
    <property type="entry name" value="NrdR"/>
    <property type="match status" value="1"/>
</dbReference>
<keyword evidence="7" id="KW-0863">Zinc-finger</keyword>